<keyword evidence="3" id="KW-1185">Reference proteome</keyword>
<protein>
    <submittedName>
        <fullName evidence="2">Mitochondrial inner membrane i-AAA proteasecomplex subunit MGR1</fullName>
    </submittedName>
</protein>
<evidence type="ECO:0000313" key="3">
    <source>
        <dbReference type="Proteomes" id="UP000325081"/>
    </source>
</evidence>
<dbReference type="GO" id="GO:0008233">
    <property type="term" value="F:peptidase activity"/>
    <property type="evidence" value="ECO:0007669"/>
    <property type="project" value="UniProtKB-KW"/>
</dbReference>
<accession>A0A5A7PEJ7</accession>
<evidence type="ECO:0000313" key="2">
    <source>
        <dbReference type="EMBL" id="GER30936.1"/>
    </source>
</evidence>
<proteinExistence type="predicted"/>
<name>A0A5A7PEJ7_STRAF</name>
<dbReference type="Proteomes" id="UP000325081">
    <property type="component" value="Unassembled WGS sequence"/>
</dbReference>
<sequence>MGQAHSRAGPPSHPKRHQLCRPNLSSFETLRNEAGWVIPNLGVPVDGPRVDHQDRPTWYVVPSDGTITRCFVRYEQWRCREQSEVLRDNVLKIRTDMAHSIVTDVEADLVEADGLERVEPRGGEDLDGGEPPEVPPVIAVGGADEGGVVVAEVLAGDETGTVGKDDVFFGEAFMDEVRGGDDDHEAVDEAEGEDGAHLLG</sequence>
<feature type="region of interest" description="Disordered" evidence="1">
    <location>
        <begin position="178"/>
        <end position="200"/>
    </location>
</feature>
<dbReference type="EMBL" id="BKCP01004405">
    <property type="protein sequence ID" value="GER30936.1"/>
    <property type="molecule type" value="Genomic_DNA"/>
</dbReference>
<keyword evidence="2" id="KW-0378">Hydrolase</keyword>
<comment type="caution">
    <text evidence="2">The sequence shown here is derived from an EMBL/GenBank/DDBJ whole genome shotgun (WGS) entry which is preliminary data.</text>
</comment>
<feature type="compositionally biased region" description="Acidic residues" evidence="1">
    <location>
        <begin position="182"/>
        <end position="193"/>
    </location>
</feature>
<evidence type="ECO:0000256" key="1">
    <source>
        <dbReference type="SAM" id="MobiDB-lite"/>
    </source>
</evidence>
<reference evidence="3" key="1">
    <citation type="journal article" date="2019" name="Curr. Biol.">
        <title>Genome Sequence of Striga asiatica Provides Insight into the Evolution of Plant Parasitism.</title>
        <authorList>
            <person name="Yoshida S."/>
            <person name="Kim S."/>
            <person name="Wafula E.K."/>
            <person name="Tanskanen J."/>
            <person name="Kim Y.M."/>
            <person name="Honaas L."/>
            <person name="Yang Z."/>
            <person name="Spallek T."/>
            <person name="Conn C.E."/>
            <person name="Ichihashi Y."/>
            <person name="Cheong K."/>
            <person name="Cui S."/>
            <person name="Der J.P."/>
            <person name="Gundlach H."/>
            <person name="Jiao Y."/>
            <person name="Hori C."/>
            <person name="Ishida J.K."/>
            <person name="Kasahara H."/>
            <person name="Kiba T."/>
            <person name="Kim M.S."/>
            <person name="Koo N."/>
            <person name="Laohavisit A."/>
            <person name="Lee Y.H."/>
            <person name="Lumba S."/>
            <person name="McCourt P."/>
            <person name="Mortimer J.C."/>
            <person name="Mutuku J.M."/>
            <person name="Nomura T."/>
            <person name="Sasaki-Sekimoto Y."/>
            <person name="Seto Y."/>
            <person name="Wang Y."/>
            <person name="Wakatake T."/>
            <person name="Sakakibara H."/>
            <person name="Demura T."/>
            <person name="Yamaguchi S."/>
            <person name="Yoneyama K."/>
            <person name="Manabe R.I."/>
            <person name="Nelson D.C."/>
            <person name="Schulman A.H."/>
            <person name="Timko M.P."/>
            <person name="dePamphilis C.W."/>
            <person name="Choi D."/>
            <person name="Shirasu K."/>
        </authorList>
    </citation>
    <scope>NUCLEOTIDE SEQUENCE [LARGE SCALE GENOMIC DNA]</scope>
    <source>
        <strain evidence="3">cv. UVA1</strain>
    </source>
</reference>
<dbReference type="AlphaFoldDB" id="A0A5A7PEJ7"/>
<organism evidence="2 3">
    <name type="scientific">Striga asiatica</name>
    <name type="common">Asiatic witchweed</name>
    <name type="synonym">Buchnera asiatica</name>
    <dbReference type="NCBI Taxonomy" id="4170"/>
    <lineage>
        <taxon>Eukaryota</taxon>
        <taxon>Viridiplantae</taxon>
        <taxon>Streptophyta</taxon>
        <taxon>Embryophyta</taxon>
        <taxon>Tracheophyta</taxon>
        <taxon>Spermatophyta</taxon>
        <taxon>Magnoliopsida</taxon>
        <taxon>eudicotyledons</taxon>
        <taxon>Gunneridae</taxon>
        <taxon>Pentapetalae</taxon>
        <taxon>asterids</taxon>
        <taxon>lamiids</taxon>
        <taxon>Lamiales</taxon>
        <taxon>Orobanchaceae</taxon>
        <taxon>Buchnereae</taxon>
        <taxon>Striga</taxon>
    </lineage>
</organism>
<dbReference type="GO" id="GO:0006508">
    <property type="term" value="P:proteolysis"/>
    <property type="evidence" value="ECO:0007669"/>
    <property type="project" value="UniProtKB-KW"/>
</dbReference>
<keyword evidence="2" id="KW-0645">Protease</keyword>
<gene>
    <name evidence="2" type="ORF">STAS_06903</name>
</gene>